<feature type="transmembrane region" description="Helical" evidence="1">
    <location>
        <begin position="174"/>
        <end position="192"/>
    </location>
</feature>
<keyword evidence="1" id="KW-0472">Membrane</keyword>
<evidence type="ECO:0000313" key="4">
    <source>
        <dbReference type="Proteomes" id="UP000230292"/>
    </source>
</evidence>
<dbReference type="AlphaFoldDB" id="A0A2M7H2G4"/>
<feature type="domain" description="EamA" evidence="2">
    <location>
        <begin position="4"/>
        <end position="136"/>
    </location>
</feature>
<evidence type="ECO:0000313" key="3">
    <source>
        <dbReference type="EMBL" id="PIW36426.1"/>
    </source>
</evidence>
<dbReference type="EMBL" id="PFGC01000054">
    <property type="protein sequence ID" value="PIW36426.1"/>
    <property type="molecule type" value="Genomic_DNA"/>
</dbReference>
<feature type="transmembrane region" description="Helical" evidence="1">
    <location>
        <begin position="6"/>
        <end position="26"/>
    </location>
</feature>
<proteinExistence type="predicted"/>
<dbReference type="Proteomes" id="UP000230292">
    <property type="component" value="Unassembled WGS sequence"/>
</dbReference>
<gene>
    <name evidence="3" type="ORF">COW24_05410</name>
</gene>
<feature type="transmembrane region" description="Helical" evidence="1">
    <location>
        <begin position="38"/>
        <end position="57"/>
    </location>
</feature>
<dbReference type="InterPro" id="IPR037185">
    <property type="entry name" value="EmrE-like"/>
</dbReference>
<evidence type="ECO:0000256" key="1">
    <source>
        <dbReference type="SAM" id="Phobius"/>
    </source>
</evidence>
<keyword evidence="1" id="KW-1133">Transmembrane helix</keyword>
<dbReference type="Pfam" id="PF00892">
    <property type="entry name" value="EamA"/>
    <property type="match status" value="1"/>
</dbReference>
<feature type="transmembrane region" description="Helical" evidence="1">
    <location>
        <begin position="248"/>
        <end position="265"/>
    </location>
</feature>
<accession>A0A2M7H2G4</accession>
<comment type="caution">
    <text evidence="3">The sequence shown here is derived from an EMBL/GenBank/DDBJ whole genome shotgun (WGS) entry which is preliminary data.</text>
</comment>
<name>A0A2M7H2G4_9BACT</name>
<protein>
    <recommendedName>
        <fullName evidence="2">EamA domain-containing protein</fullName>
    </recommendedName>
</protein>
<feature type="transmembrane region" description="Helical" evidence="1">
    <location>
        <begin position="118"/>
        <end position="135"/>
    </location>
</feature>
<sequence>MLAIAVILAVLGTVIWAFLNLADDFFVNKIYLDPIEGLIISSAFASLPIFLIFFTGYNYPGLLVLIFSIAVGLFTSLGLLFYFQSLLKDFASTVVALMNLTAVFVVLLNYFIFGEQLLINQYIGIFIIIASGFLLSKKAGMPSDINLIIKMILGSFCFGIAAILEQYVYYESSFLSGIQYIAIGFLLAAIIFSISTKAGRGVLNQGLARMKKYFLLFFFFEILNLSASLLISYSISLSSASIVKVIESSQVAFVLLISVTFSLFAPKTFREGVKEVTLRKLVLILSTIIGLFLLG</sequence>
<dbReference type="GO" id="GO:0016020">
    <property type="term" value="C:membrane"/>
    <property type="evidence" value="ECO:0007669"/>
    <property type="project" value="InterPro"/>
</dbReference>
<feature type="transmembrane region" description="Helical" evidence="1">
    <location>
        <begin position="277"/>
        <end position="294"/>
    </location>
</feature>
<feature type="transmembrane region" description="Helical" evidence="1">
    <location>
        <begin position="213"/>
        <end position="236"/>
    </location>
</feature>
<feature type="transmembrane region" description="Helical" evidence="1">
    <location>
        <begin position="147"/>
        <end position="168"/>
    </location>
</feature>
<reference evidence="3 4" key="1">
    <citation type="submission" date="2017-09" db="EMBL/GenBank/DDBJ databases">
        <title>Depth-based differentiation of microbial function through sediment-hosted aquifers and enrichment of novel symbionts in the deep terrestrial subsurface.</title>
        <authorList>
            <person name="Probst A.J."/>
            <person name="Ladd B."/>
            <person name="Jarett J.K."/>
            <person name="Geller-Mcgrath D.E."/>
            <person name="Sieber C.M."/>
            <person name="Emerson J.B."/>
            <person name="Anantharaman K."/>
            <person name="Thomas B.C."/>
            <person name="Malmstrom R."/>
            <person name="Stieglmeier M."/>
            <person name="Klingl A."/>
            <person name="Woyke T."/>
            <person name="Ryan C.M."/>
            <person name="Banfield J.F."/>
        </authorList>
    </citation>
    <scope>NUCLEOTIDE SEQUENCE [LARGE SCALE GENOMIC DNA]</scope>
    <source>
        <strain evidence="3">CG15_BIG_FIL_POST_REV_8_21_14_020_45_12</strain>
    </source>
</reference>
<evidence type="ECO:0000259" key="2">
    <source>
        <dbReference type="Pfam" id="PF00892"/>
    </source>
</evidence>
<organism evidence="3 4">
    <name type="scientific">Candidatus Kerfeldbacteria bacterium CG15_BIG_FIL_POST_REV_8_21_14_020_45_12</name>
    <dbReference type="NCBI Taxonomy" id="2014247"/>
    <lineage>
        <taxon>Bacteria</taxon>
        <taxon>Candidatus Kerfeldiibacteriota</taxon>
    </lineage>
</organism>
<keyword evidence="1" id="KW-0812">Transmembrane</keyword>
<dbReference type="InterPro" id="IPR000620">
    <property type="entry name" value="EamA_dom"/>
</dbReference>
<dbReference type="SUPFAM" id="SSF103481">
    <property type="entry name" value="Multidrug resistance efflux transporter EmrE"/>
    <property type="match status" value="1"/>
</dbReference>
<feature type="transmembrane region" description="Helical" evidence="1">
    <location>
        <begin position="63"/>
        <end position="83"/>
    </location>
</feature>
<feature type="transmembrane region" description="Helical" evidence="1">
    <location>
        <begin position="90"/>
        <end position="112"/>
    </location>
</feature>